<dbReference type="GO" id="GO:0005886">
    <property type="term" value="C:plasma membrane"/>
    <property type="evidence" value="ECO:0007669"/>
    <property type="project" value="UniProtKB-SubCell"/>
</dbReference>
<dbReference type="SUPFAM" id="SSF103473">
    <property type="entry name" value="MFS general substrate transporter"/>
    <property type="match status" value="1"/>
</dbReference>
<dbReference type="Proteomes" id="UP001141259">
    <property type="component" value="Unassembled WGS sequence"/>
</dbReference>
<feature type="transmembrane region" description="Helical" evidence="7">
    <location>
        <begin position="354"/>
        <end position="374"/>
    </location>
</feature>
<keyword evidence="2" id="KW-0813">Transport</keyword>
<accession>A0A9X2VR65</accession>
<dbReference type="EMBL" id="JANYMP010000017">
    <property type="protein sequence ID" value="MCS7481181.1"/>
    <property type="molecule type" value="Genomic_DNA"/>
</dbReference>
<comment type="subcellular location">
    <subcellularLocation>
        <location evidence="1">Cell membrane</location>
        <topology evidence="1">Multi-pass membrane protein</topology>
    </subcellularLocation>
</comment>
<feature type="transmembrane region" description="Helical" evidence="7">
    <location>
        <begin position="293"/>
        <end position="313"/>
    </location>
</feature>
<feature type="transmembrane region" description="Helical" evidence="7">
    <location>
        <begin position="25"/>
        <end position="49"/>
    </location>
</feature>
<keyword evidence="3" id="KW-1003">Cell membrane</keyword>
<evidence type="ECO:0000256" key="7">
    <source>
        <dbReference type="SAM" id="Phobius"/>
    </source>
</evidence>
<feature type="transmembrane region" description="Helical" evidence="7">
    <location>
        <begin position="90"/>
        <end position="109"/>
    </location>
</feature>
<feature type="transmembrane region" description="Helical" evidence="7">
    <location>
        <begin position="265"/>
        <end position="284"/>
    </location>
</feature>
<reference evidence="9" key="1">
    <citation type="submission" date="2022-08" db="EMBL/GenBank/DDBJ databases">
        <authorList>
            <person name="Tistechok S."/>
            <person name="Samborskyy M."/>
            <person name="Roman I."/>
        </authorList>
    </citation>
    <scope>NUCLEOTIDE SEQUENCE</scope>
    <source>
        <strain evidence="9">DSM 103496</strain>
    </source>
</reference>
<feature type="domain" description="Major facilitator superfamily (MFS) profile" evidence="8">
    <location>
        <begin position="23"/>
        <end position="406"/>
    </location>
</feature>
<dbReference type="InterPro" id="IPR020846">
    <property type="entry name" value="MFS_dom"/>
</dbReference>
<feature type="transmembrane region" description="Helical" evidence="7">
    <location>
        <begin position="229"/>
        <end position="253"/>
    </location>
</feature>
<dbReference type="Gene3D" id="1.20.1250.20">
    <property type="entry name" value="MFS general substrate transporter like domains"/>
    <property type="match status" value="1"/>
</dbReference>
<dbReference type="InterPro" id="IPR050171">
    <property type="entry name" value="MFS_Transporters"/>
</dbReference>
<keyword evidence="10" id="KW-1185">Reference proteome</keyword>
<dbReference type="InterPro" id="IPR011701">
    <property type="entry name" value="MFS"/>
</dbReference>
<evidence type="ECO:0000313" key="10">
    <source>
        <dbReference type="Proteomes" id="UP001141259"/>
    </source>
</evidence>
<feature type="transmembrane region" description="Helical" evidence="7">
    <location>
        <begin position="55"/>
        <end position="78"/>
    </location>
</feature>
<evidence type="ECO:0000256" key="1">
    <source>
        <dbReference type="ARBA" id="ARBA00004651"/>
    </source>
</evidence>
<dbReference type="GO" id="GO:0022857">
    <property type="term" value="F:transmembrane transporter activity"/>
    <property type="evidence" value="ECO:0007669"/>
    <property type="project" value="InterPro"/>
</dbReference>
<evidence type="ECO:0000256" key="5">
    <source>
        <dbReference type="ARBA" id="ARBA00022989"/>
    </source>
</evidence>
<feature type="transmembrane region" description="Helical" evidence="7">
    <location>
        <begin position="115"/>
        <end position="137"/>
    </location>
</feature>
<evidence type="ECO:0000256" key="4">
    <source>
        <dbReference type="ARBA" id="ARBA00022692"/>
    </source>
</evidence>
<keyword evidence="5 7" id="KW-1133">Transmembrane helix</keyword>
<feature type="transmembrane region" description="Helical" evidence="7">
    <location>
        <begin position="185"/>
        <end position="208"/>
    </location>
</feature>
<evidence type="ECO:0000256" key="3">
    <source>
        <dbReference type="ARBA" id="ARBA00022475"/>
    </source>
</evidence>
<proteinExistence type="predicted"/>
<dbReference type="RefSeq" id="WP_259626677.1">
    <property type="nucleotide sequence ID" value="NZ_JANYMP010000017.1"/>
</dbReference>
<feature type="transmembrane region" description="Helical" evidence="7">
    <location>
        <begin position="158"/>
        <end position="179"/>
    </location>
</feature>
<dbReference type="PROSITE" id="PS50850">
    <property type="entry name" value="MFS"/>
    <property type="match status" value="1"/>
</dbReference>
<feature type="transmembrane region" description="Helical" evidence="7">
    <location>
        <begin position="380"/>
        <end position="400"/>
    </location>
</feature>
<dbReference type="InterPro" id="IPR036259">
    <property type="entry name" value="MFS_trans_sf"/>
</dbReference>
<evidence type="ECO:0000256" key="6">
    <source>
        <dbReference type="ARBA" id="ARBA00023136"/>
    </source>
</evidence>
<protein>
    <submittedName>
        <fullName evidence="9">MFS transporter</fullName>
    </submittedName>
</protein>
<evidence type="ECO:0000313" key="9">
    <source>
        <dbReference type="EMBL" id="MCS7481181.1"/>
    </source>
</evidence>
<evidence type="ECO:0000256" key="2">
    <source>
        <dbReference type="ARBA" id="ARBA00022448"/>
    </source>
</evidence>
<dbReference type="Pfam" id="PF07690">
    <property type="entry name" value="MFS_1"/>
    <property type="match status" value="1"/>
</dbReference>
<keyword evidence="4 7" id="KW-0812">Transmembrane</keyword>
<keyword evidence="6 7" id="KW-0472">Membrane</keyword>
<name>A0A9X2VR65_9PSEU</name>
<comment type="caution">
    <text evidence="9">The sequence shown here is derived from an EMBL/GenBank/DDBJ whole genome shotgun (WGS) entry which is preliminary data.</text>
</comment>
<dbReference type="PANTHER" id="PTHR23517:SF13">
    <property type="entry name" value="MAJOR FACILITATOR SUPERFAMILY MFS_1"/>
    <property type="match status" value="1"/>
</dbReference>
<evidence type="ECO:0000259" key="8">
    <source>
        <dbReference type="PROSITE" id="PS50850"/>
    </source>
</evidence>
<organism evidence="9 10">
    <name type="scientific">Umezawaea endophytica</name>
    <dbReference type="NCBI Taxonomy" id="1654476"/>
    <lineage>
        <taxon>Bacteria</taxon>
        <taxon>Bacillati</taxon>
        <taxon>Actinomycetota</taxon>
        <taxon>Actinomycetes</taxon>
        <taxon>Pseudonocardiales</taxon>
        <taxon>Pseudonocardiaceae</taxon>
        <taxon>Umezawaea</taxon>
    </lineage>
</organism>
<feature type="transmembrane region" description="Helical" evidence="7">
    <location>
        <begin position="319"/>
        <end position="342"/>
    </location>
</feature>
<gene>
    <name evidence="9" type="ORF">NZH93_30365</name>
</gene>
<sequence>MSDPATVLTRRELSTRPLLGAGRGFWVVAAAFVVAMAFSTVPTPLYVLYQQRDHFSSFVVTILFAAYAIGVVFSLFLAGHVSDWVGRRRVLVPALLVEAAAAVLFLVATTVPELFVARLLTGVGVGMVTATATAYLSELHTAHRPRNGLGRAELVATAANLGGLGLGTLVSGFLAQYVTGPLTTSYAVFLVLLLVSTALVAFVPETVAVESRTYHPQRVSVPELARAHYFAAGAAAFASFATLGLFTSLAPAFVANTLHLPSRALAGTVAFLVFGSAASTQILFRRKQTRHQLAIGIGLMSVGLAVVTAALFVASLPLFLVGGVAAGAGMGVLFKGSISTVAALSSPTSRGEALAGLFLAGYLGLVVPVLLLGIATQYVAAPFALLGFSAVVLVVSAAAGRRLLKD</sequence>
<dbReference type="PANTHER" id="PTHR23517">
    <property type="entry name" value="RESISTANCE PROTEIN MDTM, PUTATIVE-RELATED-RELATED"/>
    <property type="match status" value="1"/>
</dbReference>
<dbReference type="AlphaFoldDB" id="A0A9X2VR65"/>